<dbReference type="InterPro" id="IPR036305">
    <property type="entry name" value="RGS_sf"/>
</dbReference>
<dbReference type="VEuPathDB" id="VectorBase:LLONM1_005709"/>
<accession>A0A1B0ET31</accession>
<dbReference type="InterPro" id="IPR001478">
    <property type="entry name" value="PDZ"/>
</dbReference>
<evidence type="ECO:0000259" key="6">
    <source>
        <dbReference type="PROSITE" id="PS50106"/>
    </source>
</evidence>
<feature type="compositionally biased region" description="Polar residues" evidence="5">
    <location>
        <begin position="788"/>
        <end position="806"/>
    </location>
</feature>
<dbReference type="CDD" id="cd01817">
    <property type="entry name" value="RBD1_RGS12_like"/>
    <property type="match status" value="1"/>
</dbReference>
<dbReference type="VEuPathDB" id="VectorBase:LLOJ001915"/>
<dbReference type="SUPFAM" id="SSF54236">
    <property type="entry name" value="Ubiquitin-like"/>
    <property type="match status" value="2"/>
</dbReference>
<feature type="compositionally biased region" description="Basic and acidic residues" evidence="5">
    <location>
        <begin position="1037"/>
        <end position="1046"/>
    </location>
</feature>
<dbReference type="Pfam" id="PF00615">
    <property type="entry name" value="RGS"/>
    <property type="match status" value="1"/>
</dbReference>
<dbReference type="Proteomes" id="UP000092461">
    <property type="component" value="Unassembled WGS sequence"/>
</dbReference>
<dbReference type="PRINTS" id="PR01301">
    <property type="entry name" value="RGSPROTEIN"/>
</dbReference>
<dbReference type="PROSITE" id="PS50132">
    <property type="entry name" value="RGS"/>
    <property type="match status" value="1"/>
</dbReference>
<feature type="compositionally biased region" description="Low complexity" evidence="5">
    <location>
        <begin position="1065"/>
        <end position="1074"/>
    </location>
</feature>
<feature type="region of interest" description="Disordered" evidence="5">
    <location>
        <begin position="516"/>
        <end position="547"/>
    </location>
</feature>
<feature type="region of interest" description="Disordered" evidence="5">
    <location>
        <begin position="671"/>
        <end position="701"/>
    </location>
</feature>
<dbReference type="GO" id="GO:0008277">
    <property type="term" value="P:regulation of G protein-coupled receptor signaling pathway"/>
    <property type="evidence" value="ECO:0007669"/>
    <property type="project" value="TreeGrafter"/>
</dbReference>
<keyword evidence="2" id="KW-0343">GTPase activation</keyword>
<feature type="domain" description="PDZ" evidence="6">
    <location>
        <begin position="15"/>
        <end position="92"/>
    </location>
</feature>
<feature type="compositionally biased region" description="Basic and acidic residues" evidence="5">
    <location>
        <begin position="671"/>
        <end position="682"/>
    </location>
</feature>
<sequence>MHRRRKKRPNYGTRTVEVCRGINGFGFTISGQQPCILSCIVNNSPADLAGLRAGDFLINVNGLNVSKLPHEAVVQLIGNSSGSIRMTIAENYFSDSSDEDPINTHTNVQRVRPKYQNKIKANRGLMRRTMEDRNSPSTILSDFALHNLALRQIRENETLLPTSPTGHDIILSPTASDNKDVRNVSAMVRASNKAREEARAKALAPKMNRLREYRVIVGYLGTVEVPRQISMTGSKLQTVRGCIRKLRHEKRGFTTVLMTILPNCMTLKNCGDILLATFPAGTINYVSSGSQSDNRFFGIITSGLYSDGLMCDPTEVILRHTPSHSCHVFAIDTRITDHSWHFEKVNQFKITCSRDPLTNTCQEVPSTSEYVVNLIRSMYTLKSSGSRQEAGMPFRSKPPLGRGLHMPRSIEHRLNPRALDDHDFMANSPQPSNHSEITTTSSNSDSGIGFHNDCPNISDRVLVVDFPGIQNHKLIPSFRPNPIGSSDTSLRSCGLSSAQQEVESLGHNSSIVESIEGKLKPQHSKSKSADNTPRPSTSSDTDPRLTVESHDLIQKYSVVCPGMILRAMNLSSRICHSNIGFSGKAIDDDGNLVQERPVDVPTSYGDTANRPFSCDITELEQKRKNFLQMARSCNDIILSFEKEFDRKVNLTKNRPSIQMSMDDVSVREIESKSPKVPDHDHVFLPPKPVKKPRKMHEGRKSSNMNKIMSYKLSPKVFGLSRPMSASLENIARTFAKKNSSDTKETSSSIYGSLKDLQNMDLSPRQNLLDSNAYSEPDLRSNDDARALPTNSGNSPFKRWGQSSFRSRSNEQRNLLPRRPSSLAASESDVYTKSINGDIATGRIEGEFSDAGNGTCGGVSGWSNSFERLLEDTAGLHAFAEFLKKEFSAENIYFWTACERYRQIEDQHERAKEAQEIFAKHLASTAQEPVNVDCQVRNTAEENLQSASIDLFEAAQKQIFNLMKFDSYARFIRSDLFKSCLEAESKCKPLPYPGDQLDAGLRTGPVVPTPSKLKKSLSNAEDRRRKSLLPWHRKTRCKSKDRDEANRHLSGGSKSGGSSLRVPLMNSNSDLHSSRSSLSSFDAAITKLNTNNDSEEGKSTLCRVILPDAATTIVQTRSGETVRELVDRLLEKRGLTYNCYEAFLAGFSKPLDLEELSRNVAGKEIQIEQRVVFKLDLPNRKVISVKSKPCKFLEDVLRPILHKYNYRLEMIQAFGKESPDAINMKIAVTTIDGQRLQIAIKGADGGSNVKQMSKLVTTASIDGGGNCDVAQLKNTPVMQQQQQHPCMTGNFNQSTLDEITNKVFNELLQGKVETMAGTAGAAGLENPLSRATVDQLSMKSEEWGSETSSGIFTRARRHELLLKHRGRKMPQSQKNSQTESEDNADGTKKPLIAKWKSGAKLQVTTRSSPGGDDLLEGLKRAQRSRLEDQRGTEINFELPEFLRNKENMNNNKSRRESRYDDGGSEVDGIQRRDSNDRVSGFPPRPQPAPRLSIINNNNHANCGLSPRTPPPSTSLVGNNNEMATSGGGNYTNSAAIERSLLQLLESSPPQPSGRSDSEKFDSSPYLTPSRTGFTDPELFYGRHSGDRNAFRHGDLLNSSFSSTTTNNSTHYFEEMGGGFGGAEMDVQTGGGARGPPPLPPKPKVVPMKPSNWSQSTQRQKQSKMSPTSGIEDVFKMPVEMPRMSENTRKQKNAYFDQPSSSFV</sequence>
<dbReference type="SMART" id="SM00228">
    <property type="entry name" value="PDZ"/>
    <property type="match status" value="1"/>
</dbReference>
<dbReference type="InterPro" id="IPR029071">
    <property type="entry name" value="Ubiquitin-like_domsf"/>
</dbReference>
<feature type="region of interest" description="Disordered" evidence="5">
    <location>
        <begin position="991"/>
        <end position="1074"/>
    </location>
</feature>
<dbReference type="Gene3D" id="2.30.42.10">
    <property type="match status" value="1"/>
</dbReference>
<feature type="domain" description="RBD" evidence="8">
    <location>
        <begin position="1099"/>
        <end position="1169"/>
    </location>
</feature>
<dbReference type="InterPro" id="IPR024066">
    <property type="entry name" value="RGS_subdom1/3"/>
</dbReference>
<dbReference type="EMBL" id="AJWK01006415">
    <property type="status" value="NOT_ANNOTATED_CDS"/>
    <property type="molecule type" value="Genomic_DNA"/>
</dbReference>
<dbReference type="PANTHER" id="PTHR45945:SF3">
    <property type="entry name" value="REGULATOR OF G-PROTEIN SIGNALING LOCO"/>
    <property type="match status" value="1"/>
</dbReference>
<dbReference type="PROSITE" id="PS50106">
    <property type="entry name" value="PDZ"/>
    <property type="match status" value="1"/>
</dbReference>
<dbReference type="SUPFAM" id="SSF50729">
    <property type="entry name" value="PH domain-like"/>
    <property type="match status" value="1"/>
</dbReference>
<feature type="compositionally biased region" description="Basic residues" evidence="5">
    <location>
        <begin position="1024"/>
        <end position="1036"/>
    </location>
</feature>
<dbReference type="GO" id="GO:0005886">
    <property type="term" value="C:plasma membrane"/>
    <property type="evidence" value="ECO:0007669"/>
    <property type="project" value="TreeGrafter"/>
</dbReference>
<dbReference type="CDD" id="cd17067">
    <property type="entry name" value="RBD2_RGS12_like"/>
    <property type="match status" value="1"/>
</dbReference>
<dbReference type="PROSITE" id="PS50898">
    <property type="entry name" value="RBD"/>
    <property type="match status" value="2"/>
</dbReference>
<dbReference type="Gene3D" id="3.10.20.90">
    <property type="entry name" value="Phosphatidylinositol 3-kinase Catalytic Subunit, Chain A, domain 1"/>
    <property type="match status" value="2"/>
</dbReference>
<evidence type="ECO:0000256" key="1">
    <source>
        <dbReference type="ARBA" id="ARBA00004496"/>
    </source>
</evidence>
<dbReference type="InterPro" id="IPR011993">
    <property type="entry name" value="PH-like_dom_sf"/>
</dbReference>
<dbReference type="EMBL" id="AJWK01006412">
    <property type="status" value="NOT_ANNOTATED_CDS"/>
    <property type="molecule type" value="Genomic_DNA"/>
</dbReference>
<dbReference type="Gene3D" id="2.30.29.30">
    <property type="entry name" value="Pleckstrin-homology domain (PH domain)/Phosphotyrosine-binding domain (PTB)"/>
    <property type="match status" value="1"/>
</dbReference>
<feature type="compositionally biased region" description="Polar residues" evidence="5">
    <location>
        <begin position="427"/>
        <end position="446"/>
    </location>
</feature>
<proteinExistence type="predicted"/>
<dbReference type="GO" id="GO:0005096">
    <property type="term" value="F:GTPase activator activity"/>
    <property type="evidence" value="ECO:0007669"/>
    <property type="project" value="UniProtKB-KW"/>
</dbReference>
<feature type="compositionally biased region" description="Polar residues" evidence="5">
    <location>
        <begin position="529"/>
        <end position="540"/>
    </location>
</feature>
<dbReference type="EMBL" id="AJWK01006413">
    <property type="status" value="NOT_ANNOTATED_CDS"/>
    <property type="molecule type" value="Genomic_DNA"/>
</dbReference>
<dbReference type="GO" id="GO:0005737">
    <property type="term" value="C:cytoplasm"/>
    <property type="evidence" value="ECO:0007669"/>
    <property type="project" value="UniProtKB-SubCell"/>
</dbReference>
<dbReference type="EnsemblMetazoa" id="LLOJ001915-RA">
    <property type="protein sequence ID" value="LLOJ001915-PA"/>
    <property type="gene ID" value="LLOJ001915"/>
</dbReference>
<evidence type="ECO:0000313" key="9">
    <source>
        <dbReference type="EnsemblMetazoa" id="LLOJ001915-PA"/>
    </source>
</evidence>
<feature type="region of interest" description="Disordered" evidence="5">
    <location>
        <begin position="420"/>
        <end position="450"/>
    </location>
</feature>
<keyword evidence="4" id="KW-0677">Repeat</keyword>
<protein>
    <submittedName>
        <fullName evidence="9">Uncharacterized protein</fullName>
    </submittedName>
</protein>
<dbReference type="InterPro" id="IPR003116">
    <property type="entry name" value="RBD_dom"/>
</dbReference>
<keyword evidence="10" id="KW-1185">Reference proteome</keyword>
<dbReference type="EMBL" id="AJWK01006414">
    <property type="status" value="NOT_ANNOTATED_CDS"/>
    <property type="molecule type" value="Genomic_DNA"/>
</dbReference>
<feature type="region of interest" description="Disordered" evidence="5">
    <location>
        <begin position="474"/>
        <end position="495"/>
    </location>
</feature>
<dbReference type="PROSITE" id="PS50877">
    <property type="entry name" value="GOLOCO"/>
    <property type="match status" value="1"/>
</dbReference>
<dbReference type="Pfam" id="PF02196">
    <property type="entry name" value="RBD"/>
    <property type="match status" value="1"/>
</dbReference>
<dbReference type="GO" id="GO:0048699">
    <property type="term" value="P:generation of neurons"/>
    <property type="evidence" value="ECO:0007669"/>
    <property type="project" value="UniProtKB-ARBA"/>
</dbReference>
<dbReference type="GO" id="GO:0005634">
    <property type="term" value="C:nucleus"/>
    <property type="evidence" value="ECO:0007669"/>
    <property type="project" value="TreeGrafter"/>
</dbReference>
<feature type="compositionally biased region" description="Pro residues" evidence="5">
    <location>
        <begin position="1633"/>
        <end position="1642"/>
    </location>
</feature>
<dbReference type="InterPro" id="IPR044926">
    <property type="entry name" value="RGS_subdomain_2"/>
</dbReference>
<evidence type="ECO:0000256" key="2">
    <source>
        <dbReference type="ARBA" id="ARBA00022468"/>
    </source>
</evidence>
<reference evidence="9" key="1">
    <citation type="submission" date="2020-05" db="UniProtKB">
        <authorList>
            <consortium name="EnsemblMetazoa"/>
        </authorList>
    </citation>
    <scope>IDENTIFICATION</scope>
    <source>
        <strain evidence="9">Jacobina</strain>
    </source>
</reference>
<keyword evidence="3" id="KW-0963">Cytoplasm</keyword>
<dbReference type="GO" id="GO:0007165">
    <property type="term" value="P:signal transduction"/>
    <property type="evidence" value="ECO:0007669"/>
    <property type="project" value="InterPro"/>
</dbReference>
<organism evidence="9 10">
    <name type="scientific">Lutzomyia longipalpis</name>
    <name type="common">Sand fly</name>
    <dbReference type="NCBI Taxonomy" id="7200"/>
    <lineage>
        <taxon>Eukaryota</taxon>
        <taxon>Metazoa</taxon>
        <taxon>Ecdysozoa</taxon>
        <taxon>Arthropoda</taxon>
        <taxon>Hexapoda</taxon>
        <taxon>Insecta</taxon>
        <taxon>Pterygota</taxon>
        <taxon>Neoptera</taxon>
        <taxon>Endopterygota</taxon>
        <taxon>Diptera</taxon>
        <taxon>Nematocera</taxon>
        <taxon>Psychodoidea</taxon>
        <taxon>Psychodidae</taxon>
        <taxon>Lutzomyia</taxon>
        <taxon>Lutzomyia</taxon>
    </lineage>
</organism>
<dbReference type="InterPro" id="IPR046995">
    <property type="entry name" value="RGS10/12/14-like"/>
</dbReference>
<evidence type="ECO:0000256" key="4">
    <source>
        <dbReference type="ARBA" id="ARBA00022737"/>
    </source>
</evidence>
<evidence type="ECO:0000259" key="7">
    <source>
        <dbReference type="PROSITE" id="PS50132"/>
    </source>
</evidence>
<feature type="region of interest" description="Disordered" evidence="5">
    <location>
        <begin position="767"/>
        <end position="826"/>
    </location>
</feature>
<dbReference type="CDD" id="cd06710">
    <property type="entry name" value="PDZ_RGS12-like"/>
    <property type="match status" value="1"/>
</dbReference>
<feature type="compositionally biased region" description="Polar residues" evidence="5">
    <location>
        <begin position="483"/>
        <end position="495"/>
    </location>
</feature>
<feature type="region of interest" description="Disordered" evidence="5">
    <location>
        <begin position="1362"/>
        <end position="1414"/>
    </location>
</feature>
<feature type="region of interest" description="Disordered" evidence="5">
    <location>
        <begin position="1626"/>
        <end position="1702"/>
    </location>
</feature>
<feature type="compositionally biased region" description="Low complexity" evidence="5">
    <location>
        <begin position="1049"/>
        <end position="1058"/>
    </location>
</feature>
<dbReference type="SMART" id="SM00390">
    <property type="entry name" value="GoLoco"/>
    <property type="match status" value="1"/>
</dbReference>
<feature type="region of interest" description="Disordered" evidence="5">
    <location>
        <begin position="1444"/>
        <end position="1530"/>
    </location>
</feature>
<comment type="subcellular location">
    <subcellularLocation>
        <location evidence="1">Cytoplasm</location>
    </subcellularLocation>
</comment>
<dbReference type="SUPFAM" id="SSF48097">
    <property type="entry name" value="Regulator of G-protein signaling, RGS"/>
    <property type="match status" value="1"/>
</dbReference>
<evidence type="ECO:0000313" key="10">
    <source>
        <dbReference type="Proteomes" id="UP000092461"/>
    </source>
</evidence>
<feature type="region of interest" description="Disordered" evidence="5">
    <location>
        <begin position="1544"/>
        <end position="1579"/>
    </location>
</feature>
<evidence type="ECO:0000256" key="3">
    <source>
        <dbReference type="ARBA" id="ARBA00022490"/>
    </source>
</evidence>
<feature type="compositionally biased region" description="Polar residues" evidence="5">
    <location>
        <begin position="1649"/>
        <end position="1667"/>
    </location>
</feature>
<dbReference type="Gene3D" id="1.10.167.10">
    <property type="entry name" value="Regulator of G-protein Signalling 4, domain 2"/>
    <property type="match status" value="1"/>
</dbReference>
<dbReference type="SUPFAM" id="SSF50156">
    <property type="entry name" value="PDZ domain-like"/>
    <property type="match status" value="1"/>
</dbReference>
<dbReference type="InterPro" id="IPR016137">
    <property type="entry name" value="RGS"/>
</dbReference>
<dbReference type="CDD" id="cd08706">
    <property type="entry name" value="RGS_R12-like"/>
    <property type="match status" value="1"/>
</dbReference>
<dbReference type="Pfam" id="PF00595">
    <property type="entry name" value="PDZ"/>
    <property type="match status" value="1"/>
</dbReference>
<feature type="compositionally biased region" description="Basic and acidic residues" evidence="5">
    <location>
        <begin position="776"/>
        <end position="785"/>
    </location>
</feature>
<dbReference type="InterPro" id="IPR036034">
    <property type="entry name" value="PDZ_sf"/>
</dbReference>
<dbReference type="SMART" id="SM00315">
    <property type="entry name" value="RGS"/>
    <property type="match status" value="1"/>
</dbReference>
<dbReference type="PANTHER" id="PTHR45945">
    <property type="entry name" value="REGULATOR OF G-PROTEIN SIGNALING LOCO"/>
    <property type="match status" value="1"/>
</dbReference>
<feature type="domain" description="RBD" evidence="8">
    <location>
        <begin position="1170"/>
        <end position="1240"/>
    </location>
</feature>
<dbReference type="SMART" id="SM00455">
    <property type="entry name" value="RBD"/>
    <property type="match status" value="2"/>
</dbReference>
<feature type="domain" description="RGS" evidence="7">
    <location>
        <begin position="864"/>
        <end position="980"/>
    </location>
</feature>
<dbReference type="Gene3D" id="1.10.196.10">
    <property type="match status" value="1"/>
</dbReference>
<dbReference type="FunFam" id="1.10.167.10:FF:000001">
    <property type="entry name" value="Putative regulator of g-protein signaling 12"/>
    <property type="match status" value="1"/>
</dbReference>
<feature type="compositionally biased region" description="Basic residues" evidence="5">
    <location>
        <begin position="688"/>
        <end position="697"/>
    </location>
</feature>
<name>A0A1B0ET31_LUTLO</name>
<evidence type="ECO:0000256" key="5">
    <source>
        <dbReference type="SAM" id="MobiDB-lite"/>
    </source>
</evidence>
<dbReference type="InterPro" id="IPR003109">
    <property type="entry name" value="GoLoco_motif"/>
</dbReference>
<evidence type="ECO:0000259" key="8">
    <source>
        <dbReference type="PROSITE" id="PS50898"/>
    </source>
</evidence>